<evidence type="ECO:0000313" key="2">
    <source>
        <dbReference type="EMBL" id="KAK4582959.1"/>
    </source>
</evidence>
<dbReference type="PANTHER" id="PTHR31374:SF269">
    <property type="entry name" value="AUXIN RESPONSIVE SAUR PROTEIN"/>
    <property type="match status" value="1"/>
</dbReference>
<gene>
    <name evidence="2" type="ORF">RGQ29_025930</name>
</gene>
<keyword evidence="3" id="KW-1185">Reference proteome</keyword>
<accession>A0AAN7F079</accession>
<dbReference type="InterPro" id="IPR003676">
    <property type="entry name" value="SAUR_fam"/>
</dbReference>
<proteinExistence type="inferred from homology"/>
<comment type="caution">
    <text evidence="2">The sequence shown here is derived from an EMBL/GenBank/DDBJ whole genome shotgun (WGS) entry which is preliminary data.</text>
</comment>
<dbReference type="Pfam" id="PF02519">
    <property type="entry name" value="Auxin_inducible"/>
    <property type="match status" value="1"/>
</dbReference>
<sequence length="122" mass="13561">MACMWWQFARGGEKKPPQDVPPGHLAVKVGEASKRFVIRADYLNHPVIRQLLDQAYEENVHNKSGPLAIPCDEFLFEDIIQSLGGSNNESQFTCHGAVEKLGLSSLRDSRPLLQGIARKSTC</sequence>
<dbReference type="EMBL" id="JAXUIC010000007">
    <property type="protein sequence ID" value="KAK4582959.1"/>
    <property type="molecule type" value="Genomic_DNA"/>
</dbReference>
<dbReference type="GO" id="GO:0009733">
    <property type="term" value="P:response to auxin"/>
    <property type="evidence" value="ECO:0007669"/>
    <property type="project" value="InterPro"/>
</dbReference>
<organism evidence="2 3">
    <name type="scientific">Quercus rubra</name>
    <name type="common">Northern red oak</name>
    <name type="synonym">Quercus borealis</name>
    <dbReference type="NCBI Taxonomy" id="3512"/>
    <lineage>
        <taxon>Eukaryota</taxon>
        <taxon>Viridiplantae</taxon>
        <taxon>Streptophyta</taxon>
        <taxon>Embryophyta</taxon>
        <taxon>Tracheophyta</taxon>
        <taxon>Spermatophyta</taxon>
        <taxon>Magnoliopsida</taxon>
        <taxon>eudicotyledons</taxon>
        <taxon>Gunneridae</taxon>
        <taxon>Pentapetalae</taxon>
        <taxon>rosids</taxon>
        <taxon>fabids</taxon>
        <taxon>Fagales</taxon>
        <taxon>Fagaceae</taxon>
        <taxon>Quercus</taxon>
    </lineage>
</organism>
<name>A0AAN7F079_QUERU</name>
<dbReference type="PANTHER" id="PTHR31374">
    <property type="entry name" value="AUXIN-INDUCED PROTEIN-LIKE-RELATED"/>
    <property type="match status" value="1"/>
</dbReference>
<dbReference type="Proteomes" id="UP001324115">
    <property type="component" value="Unassembled WGS sequence"/>
</dbReference>
<protein>
    <recommendedName>
        <fullName evidence="4">SAUR family protein</fullName>
    </recommendedName>
</protein>
<evidence type="ECO:0008006" key="4">
    <source>
        <dbReference type="Google" id="ProtNLM"/>
    </source>
</evidence>
<comment type="similarity">
    <text evidence="1">Belongs to the ARG7 family.</text>
</comment>
<reference evidence="2 3" key="1">
    <citation type="journal article" date="2023" name="G3 (Bethesda)">
        <title>A haplotype-resolved chromosome-scale genome for Quercus rubra L. provides insights into the genetics of adaptive traits for red oak species.</title>
        <authorList>
            <person name="Kapoor B."/>
            <person name="Jenkins J."/>
            <person name="Schmutz J."/>
            <person name="Zhebentyayeva T."/>
            <person name="Kuelheim C."/>
            <person name="Coggeshall M."/>
            <person name="Heim C."/>
            <person name="Lasky J.R."/>
            <person name="Leites L."/>
            <person name="Islam-Faridi N."/>
            <person name="Romero-Severson J."/>
            <person name="DeLeo V.L."/>
            <person name="Lucas S.M."/>
            <person name="Lazic D."/>
            <person name="Gailing O."/>
            <person name="Carlson J."/>
            <person name="Staton M."/>
        </authorList>
    </citation>
    <scope>NUCLEOTIDE SEQUENCE [LARGE SCALE GENOMIC DNA]</scope>
    <source>
        <strain evidence="2">Pseudo-F2</strain>
    </source>
</reference>
<evidence type="ECO:0000313" key="3">
    <source>
        <dbReference type="Proteomes" id="UP001324115"/>
    </source>
</evidence>
<evidence type="ECO:0000256" key="1">
    <source>
        <dbReference type="ARBA" id="ARBA00006974"/>
    </source>
</evidence>
<dbReference type="AlphaFoldDB" id="A0AAN7F079"/>